<evidence type="ECO:0000313" key="1">
    <source>
        <dbReference type="EMBL" id="TGK28798.1"/>
    </source>
</evidence>
<sequence>MEDKRRYYDMLNNLLQEKAALLLKKTFNEYYKYSEHSIIYMNGKDTGYYLKDLFRLSLSKNPNSGVSLEKDTFYLKQISNQEGEFELHYKMRESGEYLANGPEIYFKVFNGKIVLSGLRNGIRKNEPGWELAALQLLKMFDNYVEIDSFNFSYLNTQLIDSLK</sequence>
<protein>
    <submittedName>
        <fullName evidence="1">Uncharacterized protein</fullName>
    </submittedName>
</protein>
<proteinExistence type="predicted"/>
<name>A0A5F1Y7P4_9LEPT</name>
<evidence type="ECO:0000313" key="2">
    <source>
        <dbReference type="Proteomes" id="UP000298277"/>
    </source>
</evidence>
<dbReference type="RefSeq" id="WP_135736221.1">
    <property type="nucleotide sequence ID" value="NZ_RQFA01000075.1"/>
</dbReference>
<dbReference type="Proteomes" id="UP000298277">
    <property type="component" value="Unassembled WGS sequence"/>
</dbReference>
<organism evidence="1 2">
    <name type="scientific">Leptospira gomenensis</name>
    <dbReference type="NCBI Taxonomy" id="2484974"/>
    <lineage>
        <taxon>Bacteria</taxon>
        <taxon>Pseudomonadati</taxon>
        <taxon>Spirochaetota</taxon>
        <taxon>Spirochaetia</taxon>
        <taxon>Leptospirales</taxon>
        <taxon>Leptospiraceae</taxon>
        <taxon>Leptospira</taxon>
    </lineage>
</organism>
<reference evidence="1" key="1">
    <citation type="journal article" date="2019" name="PLoS Negl. Trop. Dis.">
        <title>Revisiting the worldwide diversity of Leptospira species in the environment.</title>
        <authorList>
            <person name="Vincent A.T."/>
            <person name="Schiettekatte O."/>
            <person name="Bourhy P."/>
            <person name="Veyrier F.J."/>
            <person name="Picardeau M."/>
        </authorList>
    </citation>
    <scope>NUCLEOTIDE SEQUENCE [LARGE SCALE GENOMIC DNA]</scope>
    <source>
        <strain evidence="1">201800299</strain>
    </source>
</reference>
<gene>
    <name evidence="1" type="ORF">EHQ17_17365</name>
</gene>
<keyword evidence="2" id="KW-1185">Reference proteome</keyword>
<accession>A0A5F1Y7P4</accession>
<dbReference type="AlphaFoldDB" id="A0A5F1Y7P4"/>
<dbReference type="EMBL" id="RQFA01000075">
    <property type="protein sequence ID" value="TGK28798.1"/>
    <property type="molecule type" value="Genomic_DNA"/>
</dbReference>
<comment type="caution">
    <text evidence="1">The sequence shown here is derived from an EMBL/GenBank/DDBJ whole genome shotgun (WGS) entry which is preliminary data.</text>
</comment>